<dbReference type="Gene3D" id="1.10.510.10">
    <property type="entry name" value="Transferase(Phosphotransferase) domain 1"/>
    <property type="match status" value="1"/>
</dbReference>
<keyword evidence="1" id="KW-0547">Nucleotide-binding</keyword>
<proteinExistence type="predicted"/>
<dbReference type="SUPFAM" id="SSF56112">
    <property type="entry name" value="Protein kinase-like (PK-like)"/>
    <property type="match status" value="1"/>
</dbReference>
<evidence type="ECO:0000313" key="6">
    <source>
        <dbReference type="Proteomes" id="UP000008810"/>
    </source>
</evidence>
<evidence type="ECO:0000313" key="4">
    <source>
        <dbReference type="EMBL" id="KQJ83221.1"/>
    </source>
</evidence>
<dbReference type="Gramene" id="KQJ83221">
    <property type="protein sequence ID" value="KQJ83221"/>
    <property type="gene ID" value="BRADI_5g13750v3"/>
</dbReference>
<sequence length="263" mass="28328">MDGPGWSTSVSVPFCTWLIGEAVNEFSILETLQHGNHQPSHNGTQDIAKPVESYVHTVAHCVDHVSGVFNGAARRGANYMSGLSARLGDFGLARLYEHAARTRPRRASSARWATWPAPELAATGKVTAATDVFAFSGLLLEAACGRWPIDPATGVNLVRLVRDHGVQGDLVRRRGREARRVVRQGAGEAGAVAGPRWLACSQWRPDARPSTRQVCHYLDGEEDVQEDAVLVFSDADSVAFGSLTSLRWSSCATMLAGSLHGGR</sequence>
<reference evidence="4" key="2">
    <citation type="submission" date="2017-06" db="EMBL/GenBank/DDBJ databases">
        <title>WGS assembly of Brachypodium distachyon.</title>
        <authorList>
            <consortium name="The International Brachypodium Initiative"/>
            <person name="Lucas S."/>
            <person name="Harmon-Smith M."/>
            <person name="Lail K."/>
            <person name="Tice H."/>
            <person name="Grimwood J."/>
            <person name="Bruce D."/>
            <person name="Barry K."/>
            <person name="Shu S."/>
            <person name="Lindquist E."/>
            <person name="Wang M."/>
            <person name="Pitluck S."/>
            <person name="Vogel J.P."/>
            <person name="Garvin D.F."/>
            <person name="Mockler T.C."/>
            <person name="Schmutz J."/>
            <person name="Rokhsar D."/>
            <person name="Bevan M.W."/>
        </authorList>
    </citation>
    <scope>NUCLEOTIDE SEQUENCE</scope>
    <source>
        <strain evidence="4">Bd21</strain>
    </source>
</reference>
<dbReference type="EnsemblPlants" id="KQJ83221">
    <property type="protein sequence ID" value="KQJ83221"/>
    <property type="gene ID" value="BRADI_5g13750v3"/>
</dbReference>
<gene>
    <name evidence="4" type="ORF">BRADI_5g13750v3</name>
</gene>
<accession>I1IYZ5</accession>
<dbReference type="GO" id="GO:0005524">
    <property type="term" value="F:ATP binding"/>
    <property type="evidence" value="ECO:0007669"/>
    <property type="project" value="UniProtKB-KW"/>
</dbReference>
<dbReference type="GO" id="GO:0004672">
    <property type="term" value="F:protein kinase activity"/>
    <property type="evidence" value="ECO:0007669"/>
    <property type="project" value="InterPro"/>
</dbReference>
<keyword evidence="2" id="KW-0067">ATP-binding</keyword>
<dbReference type="OMA" id="PEMCHAG"/>
<dbReference type="InterPro" id="IPR050528">
    <property type="entry name" value="L-type_Lectin-RKs"/>
</dbReference>
<organism evidence="4">
    <name type="scientific">Brachypodium distachyon</name>
    <name type="common">Purple false brome</name>
    <name type="synonym">Trachynia distachya</name>
    <dbReference type="NCBI Taxonomy" id="15368"/>
    <lineage>
        <taxon>Eukaryota</taxon>
        <taxon>Viridiplantae</taxon>
        <taxon>Streptophyta</taxon>
        <taxon>Embryophyta</taxon>
        <taxon>Tracheophyta</taxon>
        <taxon>Spermatophyta</taxon>
        <taxon>Magnoliopsida</taxon>
        <taxon>Liliopsida</taxon>
        <taxon>Poales</taxon>
        <taxon>Poaceae</taxon>
        <taxon>BOP clade</taxon>
        <taxon>Pooideae</taxon>
        <taxon>Stipodae</taxon>
        <taxon>Brachypodieae</taxon>
        <taxon>Brachypodium</taxon>
    </lineage>
</organism>
<evidence type="ECO:0000256" key="1">
    <source>
        <dbReference type="ARBA" id="ARBA00022741"/>
    </source>
</evidence>
<dbReference type="InterPro" id="IPR011009">
    <property type="entry name" value="Kinase-like_dom_sf"/>
</dbReference>
<dbReference type="Pfam" id="PF07714">
    <property type="entry name" value="PK_Tyr_Ser-Thr"/>
    <property type="match status" value="1"/>
</dbReference>
<dbReference type="Proteomes" id="UP000008810">
    <property type="component" value="Chromosome 5"/>
</dbReference>
<reference evidence="4 5" key="1">
    <citation type="journal article" date="2010" name="Nature">
        <title>Genome sequencing and analysis of the model grass Brachypodium distachyon.</title>
        <authorList>
            <consortium name="International Brachypodium Initiative"/>
        </authorList>
    </citation>
    <scope>NUCLEOTIDE SEQUENCE [LARGE SCALE GENOMIC DNA]</scope>
    <source>
        <strain evidence="4 5">Bd21</strain>
    </source>
</reference>
<dbReference type="AlphaFoldDB" id="I1IYZ5"/>
<keyword evidence="6" id="KW-1185">Reference proteome</keyword>
<name>I1IYZ5_BRADI</name>
<dbReference type="HOGENOM" id="CLU_1059031_0_0_1"/>
<evidence type="ECO:0000256" key="2">
    <source>
        <dbReference type="ARBA" id="ARBA00022840"/>
    </source>
</evidence>
<dbReference type="eggNOG" id="ENOG502R8UW">
    <property type="taxonomic scope" value="Eukaryota"/>
</dbReference>
<dbReference type="InParanoid" id="I1IYZ5"/>
<dbReference type="PANTHER" id="PTHR27007">
    <property type="match status" value="1"/>
</dbReference>
<feature type="domain" description="Serine-threonine/tyrosine-protein kinase catalytic" evidence="3">
    <location>
        <begin position="84"/>
        <end position="162"/>
    </location>
</feature>
<dbReference type="STRING" id="15368.I1IYZ5"/>
<dbReference type="EMBL" id="CM000884">
    <property type="protein sequence ID" value="KQJ83221.1"/>
    <property type="molecule type" value="Genomic_DNA"/>
</dbReference>
<dbReference type="InterPro" id="IPR001245">
    <property type="entry name" value="Ser-Thr/Tyr_kinase_cat_dom"/>
</dbReference>
<evidence type="ECO:0000259" key="3">
    <source>
        <dbReference type="Pfam" id="PF07714"/>
    </source>
</evidence>
<evidence type="ECO:0000313" key="5">
    <source>
        <dbReference type="EnsemblPlants" id="KQJ83221"/>
    </source>
</evidence>
<dbReference type="OrthoDB" id="1425537at2759"/>
<protein>
    <recommendedName>
        <fullName evidence="3">Serine-threonine/tyrosine-protein kinase catalytic domain-containing protein</fullName>
    </recommendedName>
</protein>
<reference evidence="5" key="3">
    <citation type="submission" date="2018-08" db="UniProtKB">
        <authorList>
            <consortium name="EnsemblPlants"/>
        </authorList>
    </citation>
    <scope>IDENTIFICATION</scope>
    <source>
        <strain evidence="5">cv. Bd21</strain>
    </source>
</reference>